<feature type="domain" description="DUF6398" evidence="1">
    <location>
        <begin position="15"/>
        <end position="119"/>
    </location>
</feature>
<gene>
    <name evidence="2" type="ORF">Metlim_0297</name>
</gene>
<proteinExistence type="predicted"/>
<evidence type="ECO:0000259" key="1">
    <source>
        <dbReference type="Pfam" id="PF19935"/>
    </source>
</evidence>
<dbReference type="Pfam" id="PF19935">
    <property type="entry name" value="DUF6398"/>
    <property type="match status" value="1"/>
</dbReference>
<evidence type="ECO:0000313" key="2">
    <source>
        <dbReference type="EMBL" id="EHQ34438.1"/>
    </source>
</evidence>
<dbReference type="InParanoid" id="H1Z0H1"/>
<keyword evidence="3" id="KW-1185">Reference proteome</keyword>
<accession>H1Z0H1</accession>
<dbReference type="EMBL" id="CM001436">
    <property type="protein sequence ID" value="EHQ34438.1"/>
    <property type="molecule type" value="Genomic_DNA"/>
</dbReference>
<dbReference type="STRING" id="937775.Metlim_0297"/>
<reference evidence="2 3" key="1">
    <citation type="submission" date="2011-10" db="EMBL/GenBank/DDBJ databases">
        <title>The Improved High-Quality Draft genome of Methanoplanus limicola DSM 2279.</title>
        <authorList>
            <consortium name="US DOE Joint Genome Institute (JGI-PGF)"/>
            <person name="Lucas S."/>
            <person name="Copeland A."/>
            <person name="Lapidus A."/>
            <person name="Glavina del Rio T."/>
            <person name="Dalin E."/>
            <person name="Tice H."/>
            <person name="Bruce D."/>
            <person name="Goodwin L."/>
            <person name="Pitluck S."/>
            <person name="Peters L."/>
            <person name="Mikhailova N."/>
            <person name="Lu M."/>
            <person name="Kyrpides N."/>
            <person name="Mavromatis K."/>
            <person name="Ivanova N."/>
            <person name="Markowitz V."/>
            <person name="Cheng J.-F."/>
            <person name="Hugenholtz P."/>
            <person name="Woyke T."/>
            <person name="Wu D."/>
            <person name="Wirth R."/>
            <person name="Brambilla E.-M."/>
            <person name="Klenk H.-P."/>
            <person name="Eisen J.A."/>
        </authorList>
    </citation>
    <scope>NUCLEOTIDE SEQUENCE [LARGE SCALE GENOMIC DNA]</scope>
    <source>
        <strain evidence="2 3">DSM 2279</strain>
    </source>
</reference>
<sequence length="161" mass="18774">MAKDKEAVKEKTEQLIEMTAGFCDECLDEEYKELCEKLIRKMSRKRTVPFMTGRMDIWAASVIYALGSINFLFDKNTQPYATADDICDYFGTKKSTTSQKSKVIRDLFKMSYFDDEFSTGRMREKNPFNSFVMIDGMIVPKSVLPPELREEIEIIEELKRK</sequence>
<organism evidence="2 3">
    <name type="scientific">Methanoplanus limicola DSM 2279</name>
    <dbReference type="NCBI Taxonomy" id="937775"/>
    <lineage>
        <taxon>Archaea</taxon>
        <taxon>Methanobacteriati</taxon>
        <taxon>Methanobacteriota</taxon>
        <taxon>Stenosarchaea group</taxon>
        <taxon>Methanomicrobia</taxon>
        <taxon>Methanomicrobiales</taxon>
        <taxon>Methanomicrobiaceae</taxon>
        <taxon>Methanoplanus</taxon>
    </lineage>
</organism>
<protein>
    <recommendedName>
        <fullName evidence="1">DUF6398 domain-containing protein</fullName>
    </recommendedName>
</protein>
<name>H1Z0H1_9EURY</name>
<dbReference type="InterPro" id="IPR045651">
    <property type="entry name" value="DUF6398"/>
</dbReference>
<dbReference type="OrthoDB" id="118081at2157"/>
<dbReference type="AlphaFoldDB" id="H1Z0H1"/>
<dbReference type="HOGENOM" id="CLU_127462_0_0_2"/>
<dbReference type="RefSeq" id="WP_004076077.1">
    <property type="nucleotide sequence ID" value="NZ_CM001436.1"/>
</dbReference>
<evidence type="ECO:0000313" key="3">
    <source>
        <dbReference type="Proteomes" id="UP000005741"/>
    </source>
</evidence>
<dbReference type="Proteomes" id="UP000005741">
    <property type="component" value="Chromosome"/>
</dbReference>